<evidence type="ECO:0000313" key="3">
    <source>
        <dbReference type="Proteomes" id="UP001151760"/>
    </source>
</evidence>
<feature type="compositionally biased region" description="Acidic residues" evidence="1">
    <location>
        <begin position="155"/>
        <end position="170"/>
    </location>
</feature>
<proteinExistence type="predicted"/>
<protein>
    <submittedName>
        <fullName evidence="2">Uncharacterized protein</fullName>
    </submittedName>
</protein>
<sequence length="185" mass="20580">MSSNNASSTVTYTSVSFDSKAPSSWGIPLVNVGEIPEIDPYQEVTQQGQAHPLSPAYVPDPMELDDHVEDQPYADDASSTAESLGYIADSDTMDEDTDEESIDYPDEPRTDDEDPEEDDDEDPKEDPSEEHDPEVEDEDPEEDPSEEHEPKDEDAKEDESSEDSDETESFEENKTAATPPPARHR</sequence>
<name>A0ABQ5EVP7_9ASTR</name>
<gene>
    <name evidence="2" type="ORF">Tco_0989897</name>
</gene>
<feature type="region of interest" description="Disordered" evidence="1">
    <location>
        <begin position="1"/>
        <end position="24"/>
    </location>
</feature>
<evidence type="ECO:0000313" key="2">
    <source>
        <dbReference type="EMBL" id="GJT54843.1"/>
    </source>
</evidence>
<dbReference type="EMBL" id="BQNB010016707">
    <property type="protein sequence ID" value="GJT54843.1"/>
    <property type="molecule type" value="Genomic_DNA"/>
</dbReference>
<feature type="compositionally biased region" description="Acidic residues" evidence="1">
    <location>
        <begin position="91"/>
        <end position="146"/>
    </location>
</feature>
<keyword evidence="3" id="KW-1185">Reference proteome</keyword>
<reference evidence="2" key="2">
    <citation type="submission" date="2022-01" db="EMBL/GenBank/DDBJ databases">
        <authorList>
            <person name="Yamashiro T."/>
            <person name="Shiraishi A."/>
            <person name="Satake H."/>
            <person name="Nakayama K."/>
        </authorList>
    </citation>
    <scope>NUCLEOTIDE SEQUENCE</scope>
</reference>
<reference evidence="2" key="1">
    <citation type="journal article" date="2022" name="Int. J. Mol. Sci.">
        <title>Draft Genome of Tanacetum Coccineum: Genomic Comparison of Closely Related Tanacetum-Family Plants.</title>
        <authorList>
            <person name="Yamashiro T."/>
            <person name="Shiraishi A."/>
            <person name="Nakayama K."/>
            <person name="Satake H."/>
        </authorList>
    </citation>
    <scope>NUCLEOTIDE SEQUENCE</scope>
</reference>
<organism evidence="2 3">
    <name type="scientific">Tanacetum coccineum</name>
    <dbReference type="NCBI Taxonomy" id="301880"/>
    <lineage>
        <taxon>Eukaryota</taxon>
        <taxon>Viridiplantae</taxon>
        <taxon>Streptophyta</taxon>
        <taxon>Embryophyta</taxon>
        <taxon>Tracheophyta</taxon>
        <taxon>Spermatophyta</taxon>
        <taxon>Magnoliopsida</taxon>
        <taxon>eudicotyledons</taxon>
        <taxon>Gunneridae</taxon>
        <taxon>Pentapetalae</taxon>
        <taxon>asterids</taxon>
        <taxon>campanulids</taxon>
        <taxon>Asterales</taxon>
        <taxon>Asteraceae</taxon>
        <taxon>Asteroideae</taxon>
        <taxon>Anthemideae</taxon>
        <taxon>Anthemidinae</taxon>
        <taxon>Tanacetum</taxon>
    </lineage>
</organism>
<evidence type="ECO:0000256" key="1">
    <source>
        <dbReference type="SAM" id="MobiDB-lite"/>
    </source>
</evidence>
<feature type="region of interest" description="Disordered" evidence="1">
    <location>
        <begin position="38"/>
        <end position="185"/>
    </location>
</feature>
<comment type="caution">
    <text evidence="2">The sequence shown here is derived from an EMBL/GenBank/DDBJ whole genome shotgun (WGS) entry which is preliminary data.</text>
</comment>
<feature type="compositionally biased region" description="Polar residues" evidence="1">
    <location>
        <begin position="1"/>
        <end position="17"/>
    </location>
</feature>
<dbReference type="Proteomes" id="UP001151760">
    <property type="component" value="Unassembled WGS sequence"/>
</dbReference>
<accession>A0ABQ5EVP7</accession>